<dbReference type="SUPFAM" id="SSF81340">
    <property type="entry name" value="Clc chloride channel"/>
    <property type="match status" value="1"/>
</dbReference>
<keyword evidence="2" id="KW-0813">Transport</keyword>
<dbReference type="InterPro" id="IPR046342">
    <property type="entry name" value="CBS_dom_sf"/>
</dbReference>
<accession>A0ABN9M1Z0</accession>
<dbReference type="Pfam" id="PF00571">
    <property type="entry name" value="CBS"/>
    <property type="match status" value="2"/>
</dbReference>
<feature type="domain" description="CBS" evidence="11">
    <location>
        <begin position="405"/>
        <end position="464"/>
    </location>
</feature>
<dbReference type="Pfam" id="PF00654">
    <property type="entry name" value="Voltage_CLC"/>
    <property type="match status" value="1"/>
</dbReference>
<dbReference type="PANTHER" id="PTHR45711:SF7">
    <property type="entry name" value="H(+)_CL(-) EXCHANGE TRANSPORTER 5"/>
    <property type="match status" value="1"/>
</dbReference>
<organism evidence="12 13">
    <name type="scientific">Ranitomeya imitator</name>
    <name type="common">mimic poison frog</name>
    <dbReference type="NCBI Taxonomy" id="111125"/>
    <lineage>
        <taxon>Eukaryota</taxon>
        <taxon>Metazoa</taxon>
        <taxon>Chordata</taxon>
        <taxon>Craniata</taxon>
        <taxon>Vertebrata</taxon>
        <taxon>Euteleostomi</taxon>
        <taxon>Amphibia</taxon>
        <taxon>Batrachia</taxon>
        <taxon>Anura</taxon>
        <taxon>Neobatrachia</taxon>
        <taxon>Hyloidea</taxon>
        <taxon>Dendrobatidae</taxon>
        <taxon>Dendrobatinae</taxon>
        <taxon>Ranitomeya</taxon>
    </lineage>
</organism>
<dbReference type="Proteomes" id="UP001176940">
    <property type="component" value="Unassembled WGS sequence"/>
</dbReference>
<reference evidence="12" key="1">
    <citation type="submission" date="2023-07" db="EMBL/GenBank/DDBJ databases">
        <authorList>
            <person name="Stuckert A."/>
        </authorList>
    </citation>
    <scope>NUCLEOTIDE SEQUENCE</scope>
</reference>
<evidence type="ECO:0000256" key="2">
    <source>
        <dbReference type="ARBA" id="ARBA00022448"/>
    </source>
</evidence>
<name>A0ABN9M1Z0_9NEOB</name>
<comment type="caution">
    <text evidence="12">The sequence shown here is derived from an EMBL/GenBank/DDBJ whole genome shotgun (WGS) entry which is preliminary data.</text>
</comment>
<evidence type="ECO:0000256" key="1">
    <source>
        <dbReference type="ARBA" id="ARBA00004337"/>
    </source>
</evidence>
<sequence>MDIRPVVWSDESKFEIFGSNHRVFVRFTKVEWMDSTCLVPTVKHGGGGVMVWGCFAGDTVGDLIKIEGILNQHGYHSILQRHAIPSGLRFVGPSFIFQQDNDPKHTSRLCKGYLTKKESDGVLRQMTWPPVTRAELNRDGLGFFKVATFCFDDCFAHSWHSLDELQEDGNQGNHRVTKRGPALSYPMFTLVTSEDIAGSVPHTPIQRCPREIQRRNKVLDFLQRPTISQQGPDRGATRMTVSLVVIMFELTGGLEYIVPLMAAAMTSKWVADALGRESIYDAHIRLNGYPFLEAKEEFSHKTLAMDVMRPRRNDPTLTVITQDTMTVADIEAAITETTYSGFPVVVSRESQRLVGFVLRRDLIISIESARKKQDGIVSSSRISFTEHTPPQPPTAAPSLKLRSIMDLSPFTITDQTPMEIVVDIFRKLGLRQCLVTHNGRLLGIITKKDVLKHIAQMANQDPDSILFN</sequence>
<evidence type="ECO:0000256" key="3">
    <source>
        <dbReference type="ARBA" id="ARBA00022692"/>
    </source>
</evidence>
<dbReference type="PROSITE" id="PS51371">
    <property type="entry name" value="CBS"/>
    <property type="match status" value="2"/>
</dbReference>
<dbReference type="Gene3D" id="1.10.3080.10">
    <property type="entry name" value="Clc chloride channel"/>
    <property type="match status" value="1"/>
</dbReference>
<proteinExistence type="predicted"/>
<dbReference type="InterPro" id="IPR001807">
    <property type="entry name" value="ClC"/>
</dbReference>
<dbReference type="CDD" id="cd04591">
    <property type="entry name" value="CBS_pair_voltage-gated_CLC_euk_bac"/>
    <property type="match status" value="1"/>
</dbReference>
<dbReference type="Gene3D" id="3.90.1280.20">
    <property type="match status" value="2"/>
</dbReference>
<evidence type="ECO:0000313" key="12">
    <source>
        <dbReference type="EMBL" id="CAJ0954683.1"/>
    </source>
</evidence>
<dbReference type="InterPro" id="IPR000644">
    <property type="entry name" value="CBS_dom"/>
</dbReference>
<evidence type="ECO:0000256" key="6">
    <source>
        <dbReference type="ARBA" id="ARBA00023065"/>
    </source>
</evidence>
<keyword evidence="8" id="KW-0472">Membrane</keyword>
<dbReference type="PANTHER" id="PTHR45711">
    <property type="entry name" value="CHLORIDE CHANNEL PROTEIN"/>
    <property type="match status" value="1"/>
</dbReference>
<keyword evidence="3" id="KW-0812">Transmembrane</keyword>
<evidence type="ECO:0000313" key="13">
    <source>
        <dbReference type="Proteomes" id="UP001176940"/>
    </source>
</evidence>
<gene>
    <name evidence="12" type="ORF">RIMI_LOCUS14807311</name>
</gene>
<keyword evidence="4" id="KW-0967">Endosome</keyword>
<dbReference type="InterPro" id="IPR036397">
    <property type="entry name" value="RNaseH_sf"/>
</dbReference>
<evidence type="ECO:0000256" key="9">
    <source>
        <dbReference type="ARBA" id="ARBA00023214"/>
    </source>
</evidence>
<keyword evidence="13" id="KW-1185">Reference proteome</keyword>
<dbReference type="EMBL" id="CAUEEQ010038801">
    <property type="protein sequence ID" value="CAJ0954683.1"/>
    <property type="molecule type" value="Genomic_DNA"/>
</dbReference>
<protein>
    <recommendedName>
        <fullName evidence="11">CBS domain-containing protein</fullName>
    </recommendedName>
</protein>
<dbReference type="Gene3D" id="3.30.420.10">
    <property type="entry name" value="Ribonuclease H-like superfamily/Ribonuclease H"/>
    <property type="match status" value="1"/>
</dbReference>
<dbReference type="SUPFAM" id="SSF54631">
    <property type="entry name" value="CBS-domain pair"/>
    <property type="match status" value="1"/>
</dbReference>
<evidence type="ECO:0000256" key="4">
    <source>
        <dbReference type="ARBA" id="ARBA00022753"/>
    </source>
</evidence>
<comment type="subcellular location">
    <subcellularLocation>
        <location evidence="1">Endosome membrane</location>
        <topology evidence="1">Multi-pass membrane protein</topology>
    </subcellularLocation>
</comment>
<keyword evidence="9" id="KW-0868">Chloride</keyword>
<keyword evidence="6" id="KW-0406">Ion transport</keyword>
<keyword evidence="5" id="KW-1133">Transmembrane helix</keyword>
<evidence type="ECO:0000256" key="10">
    <source>
        <dbReference type="PROSITE-ProRule" id="PRU00703"/>
    </source>
</evidence>
<feature type="domain" description="CBS" evidence="11">
    <location>
        <begin position="308"/>
        <end position="372"/>
    </location>
</feature>
<evidence type="ECO:0000256" key="5">
    <source>
        <dbReference type="ARBA" id="ARBA00022989"/>
    </source>
</evidence>
<evidence type="ECO:0000256" key="8">
    <source>
        <dbReference type="ARBA" id="ARBA00023136"/>
    </source>
</evidence>
<evidence type="ECO:0000256" key="7">
    <source>
        <dbReference type="ARBA" id="ARBA00023122"/>
    </source>
</evidence>
<keyword evidence="7 10" id="KW-0129">CBS domain</keyword>
<dbReference type="SMART" id="SM00116">
    <property type="entry name" value="CBS"/>
    <property type="match status" value="2"/>
</dbReference>
<evidence type="ECO:0000259" key="11">
    <source>
        <dbReference type="PROSITE" id="PS51371"/>
    </source>
</evidence>
<dbReference type="InterPro" id="IPR014743">
    <property type="entry name" value="Cl-channel_core"/>
</dbReference>